<dbReference type="EMBL" id="BGPR01013597">
    <property type="protein sequence ID" value="GBN61351.1"/>
    <property type="molecule type" value="Genomic_DNA"/>
</dbReference>
<evidence type="ECO:0000313" key="1">
    <source>
        <dbReference type="EMBL" id="GBN61351.1"/>
    </source>
</evidence>
<name>A0A4Y2QDA4_ARAVE</name>
<keyword evidence="2" id="KW-1185">Reference proteome</keyword>
<organism evidence="1 2">
    <name type="scientific">Araneus ventricosus</name>
    <name type="common">Orbweaver spider</name>
    <name type="synonym">Epeira ventricosa</name>
    <dbReference type="NCBI Taxonomy" id="182803"/>
    <lineage>
        <taxon>Eukaryota</taxon>
        <taxon>Metazoa</taxon>
        <taxon>Ecdysozoa</taxon>
        <taxon>Arthropoda</taxon>
        <taxon>Chelicerata</taxon>
        <taxon>Arachnida</taxon>
        <taxon>Araneae</taxon>
        <taxon>Araneomorphae</taxon>
        <taxon>Entelegynae</taxon>
        <taxon>Araneoidea</taxon>
        <taxon>Araneidae</taxon>
        <taxon>Araneus</taxon>
    </lineage>
</organism>
<sequence length="135" mass="15462">MLLSENIDVSSAVEMIDKTRQAMVEMRSGKVFQQALVDARELCNRIETEAKTWRRWFPTSPRNISYVNSTTRRSDQLLEILTYFNINRAAANFRNFPAALNIFLTLLVTAAAGENVFPNRNISKRICHPPCPKND</sequence>
<accession>A0A4Y2QDA4</accession>
<comment type="caution">
    <text evidence="1">The sequence shown here is derived from an EMBL/GenBank/DDBJ whole genome shotgun (WGS) entry which is preliminary data.</text>
</comment>
<evidence type="ECO:0000313" key="2">
    <source>
        <dbReference type="Proteomes" id="UP000499080"/>
    </source>
</evidence>
<proteinExistence type="predicted"/>
<protein>
    <submittedName>
        <fullName evidence="1">Uncharacterized protein</fullName>
    </submittedName>
</protein>
<dbReference type="AlphaFoldDB" id="A0A4Y2QDA4"/>
<dbReference type="Proteomes" id="UP000499080">
    <property type="component" value="Unassembled WGS sequence"/>
</dbReference>
<reference evidence="1 2" key="1">
    <citation type="journal article" date="2019" name="Sci. Rep.">
        <title>Orb-weaving spider Araneus ventricosus genome elucidates the spidroin gene catalogue.</title>
        <authorList>
            <person name="Kono N."/>
            <person name="Nakamura H."/>
            <person name="Ohtoshi R."/>
            <person name="Moran D.A.P."/>
            <person name="Shinohara A."/>
            <person name="Yoshida Y."/>
            <person name="Fujiwara M."/>
            <person name="Mori M."/>
            <person name="Tomita M."/>
            <person name="Arakawa K."/>
        </authorList>
    </citation>
    <scope>NUCLEOTIDE SEQUENCE [LARGE SCALE GENOMIC DNA]</scope>
</reference>
<gene>
    <name evidence="1" type="ORF">AVEN_68980_1</name>
</gene>
<dbReference type="OrthoDB" id="6694091at2759"/>